<dbReference type="InterPro" id="IPR050301">
    <property type="entry name" value="NTE"/>
</dbReference>
<proteinExistence type="predicted"/>
<gene>
    <name evidence="6" type="ORF">GBK04_04115</name>
</gene>
<comment type="caution">
    <text evidence="4">Lacks conserved residue(s) required for the propagation of feature annotation.</text>
</comment>
<keyword evidence="3 4" id="KW-0443">Lipid metabolism</keyword>
<dbReference type="GO" id="GO:0016787">
    <property type="term" value="F:hydrolase activity"/>
    <property type="evidence" value="ECO:0007669"/>
    <property type="project" value="UniProtKB-UniRule"/>
</dbReference>
<evidence type="ECO:0000313" key="6">
    <source>
        <dbReference type="EMBL" id="MPR32553.1"/>
    </source>
</evidence>
<evidence type="ECO:0000313" key="7">
    <source>
        <dbReference type="Proteomes" id="UP000479293"/>
    </source>
</evidence>
<evidence type="ECO:0000256" key="2">
    <source>
        <dbReference type="ARBA" id="ARBA00022963"/>
    </source>
</evidence>
<evidence type="ECO:0000259" key="5">
    <source>
        <dbReference type="PROSITE" id="PS51635"/>
    </source>
</evidence>
<sequence length="306" mass="33994">MRALVFGGGSMKGAFQVGAAKAVLEDGFEPDMIYGVSVGALNATYLVNEAGKQDLENGRVNWPLAGRELMAFWIKHITQPQDVALLRSRVSLGFNTLMSRFDGLLDPSPLHNLIRRHTDAYMLRTSPVKIKVGAVNITNGNIKFASPDDEYFMDYVRASSSLPMLMPAVPIGSRNDKYLDGGLRVVAPIHEAIRDGAREIVLIACHAKQLYTRENFNSRNLISLIERVKDVTVNQIVNNDIEWAEGYAERSVLRGDPIKLTIIRPEEPLLLDLQGFSSDDITRLILDGYRIGLDALKRSRETASKP</sequence>
<organism evidence="6 7">
    <name type="scientific">Salmonirosea aquatica</name>
    <dbReference type="NCBI Taxonomy" id="2654236"/>
    <lineage>
        <taxon>Bacteria</taxon>
        <taxon>Pseudomonadati</taxon>
        <taxon>Bacteroidota</taxon>
        <taxon>Cytophagia</taxon>
        <taxon>Cytophagales</taxon>
        <taxon>Spirosomataceae</taxon>
        <taxon>Salmonirosea</taxon>
    </lineage>
</organism>
<evidence type="ECO:0000256" key="3">
    <source>
        <dbReference type="ARBA" id="ARBA00023098"/>
    </source>
</evidence>
<feature type="active site" description="Proton acceptor" evidence="4">
    <location>
        <position position="180"/>
    </location>
</feature>
<feature type="active site" description="Nucleophile" evidence="4">
    <location>
        <position position="37"/>
    </location>
</feature>
<accession>A0A7C9FXB1</accession>
<dbReference type="InterPro" id="IPR016035">
    <property type="entry name" value="Acyl_Trfase/lysoPLipase"/>
</dbReference>
<dbReference type="PANTHER" id="PTHR14226">
    <property type="entry name" value="NEUROPATHY TARGET ESTERASE/SWISS CHEESE D.MELANOGASTER"/>
    <property type="match status" value="1"/>
</dbReference>
<keyword evidence="7" id="KW-1185">Reference proteome</keyword>
<dbReference type="Pfam" id="PF01734">
    <property type="entry name" value="Patatin"/>
    <property type="match status" value="1"/>
</dbReference>
<feature type="short sequence motif" description="DGA/G" evidence="4">
    <location>
        <begin position="180"/>
        <end position="182"/>
    </location>
</feature>
<evidence type="ECO:0000256" key="1">
    <source>
        <dbReference type="ARBA" id="ARBA00022801"/>
    </source>
</evidence>
<dbReference type="PROSITE" id="PS51635">
    <property type="entry name" value="PNPLA"/>
    <property type="match status" value="1"/>
</dbReference>
<dbReference type="EMBL" id="WHLY01000002">
    <property type="protein sequence ID" value="MPR32553.1"/>
    <property type="molecule type" value="Genomic_DNA"/>
</dbReference>
<evidence type="ECO:0000256" key="4">
    <source>
        <dbReference type="PROSITE-ProRule" id="PRU01161"/>
    </source>
</evidence>
<dbReference type="SUPFAM" id="SSF52151">
    <property type="entry name" value="FabD/lysophospholipase-like"/>
    <property type="match status" value="1"/>
</dbReference>
<feature type="domain" description="PNPLA" evidence="5">
    <location>
        <begin position="4"/>
        <end position="193"/>
    </location>
</feature>
<keyword evidence="2 4" id="KW-0442">Lipid degradation</keyword>
<reference evidence="6 7" key="1">
    <citation type="submission" date="2019-10" db="EMBL/GenBank/DDBJ databases">
        <title>Draft Genome Sequence of Cytophagaceae sp. SJW1-29.</title>
        <authorList>
            <person name="Choi A."/>
        </authorList>
    </citation>
    <scope>NUCLEOTIDE SEQUENCE [LARGE SCALE GENOMIC DNA]</scope>
    <source>
        <strain evidence="6 7">SJW1-29</strain>
    </source>
</reference>
<dbReference type="InterPro" id="IPR002641">
    <property type="entry name" value="PNPLA_dom"/>
</dbReference>
<dbReference type="GO" id="GO:0016042">
    <property type="term" value="P:lipid catabolic process"/>
    <property type="evidence" value="ECO:0007669"/>
    <property type="project" value="UniProtKB-UniRule"/>
</dbReference>
<dbReference type="AlphaFoldDB" id="A0A7C9FXB1"/>
<comment type="caution">
    <text evidence="6">The sequence shown here is derived from an EMBL/GenBank/DDBJ whole genome shotgun (WGS) entry which is preliminary data.</text>
</comment>
<feature type="short sequence motif" description="GXSXG" evidence="4">
    <location>
        <begin position="35"/>
        <end position="39"/>
    </location>
</feature>
<dbReference type="PANTHER" id="PTHR14226:SF57">
    <property type="entry name" value="BLR7027 PROTEIN"/>
    <property type="match status" value="1"/>
</dbReference>
<keyword evidence="1 4" id="KW-0378">Hydrolase</keyword>
<dbReference type="Gene3D" id="3.40.1090.10">
    <property type="entry name" value="Cytosolic phospholipase A2 catalytic domain"/>
    <property type="match status" value="2"/>
</dbReference>
<protein>
    <submittedName>
        <fullName evidence="6">Patatin</fullName>
    </submittedName>
</protein>
<dbReference type="RefSeq" id="WP_152757087.1">
    <property type="nucleotide sequence ID" value="NZ_WHLY01000002.1"/>
</dbReference>
<dbReference type="Proteomes" id="UP000479293">
    <property type="component" value="Unassembled WGS sequence"/>
</dbReference>
<name>A0A7C9FXB1_9BACT</name>